<dbReference type="AlphaFoldDB" id="A0A1T2L3U0"/>
<evidence type="ECO:0000313" key="2">
    <source>
        <dbReference type="EMBL" id="OOZ39680.1"/>
    </source>
</evidence>
<dbReference type="EMBL" id="MPRK01000118">
    <property type="protein sequence ID" value="OOZ39680.1"/>
    <property type="molecule type" value="Genomic_DNA"/>
</dbReference>
<protein>
    <recommendedName>
        <fullName evidence="4">SPOR domain-containing protein</fullName>
    </recommendedName>
</protein>
<evidence type="ECO:0000313" key="3">
    <source>
        <dbReference type="Proteomes" id="UP000190198"/>
    </source>
</evidence>
<keyword evidence="3" id="KW-1185">Reference proteome</keyword>
<reference evidence="2 3" key="1">
    <citation type="submission" date="2016-11" db="EMBL/GenBank/DDBJ databases">
        <title>Mixed transmission modes and dynamic genome evolution in an obligate animal-bacterial symbiosis.</title>
        <authorList>
            <person name="Russell S.L."/>
            <person name="Corbett-Detig R.B."/>
            <person name="Cavanaugh C.M."/>
        </authorList>
    </citation>
    <scope>NUCLEOTIDE SEQUENCE [LARGE SCALE GENOMIC DNA]</scope>
    <source>
        <strain evidence="2">Sp-SM6</strain>
    </source>
</reference>
<keyword evidence="1" id="KW-0812">Transmembrane</keyword>
<dbReference type="OrthoDB" id="9898960at2"/>
<evidence type="ECO:0000256" key="1">
    <source>
        <dbReference type="SAM" id="Phobius"/>
    </source>
</evidence>
<dbReference type="Proteomes" id="UP000190198">
    <property type="component" value="Unassembled WGS sequence"/>
</dbReference>
<name>A0A1T2L3U0_9GAMM</name>
<proteinExistence type="predicted"/>
<gene>
    <name evidence="2" type="ORF">BOW52_06985</name>
</gene>
<sequence length="222" mass="24792">MLRWLIYILVTANLVLFLWLGLGPDHRVPMVVQQEEGNLRIISGEPEMPEVPEVSETKQAMRYCYASLPFSNKLVADDIIETLAAEGLGTSLHKESLVQPPEYHLILPAPSESVEIIQKQLQDAGIEGAEIITAADGQQTILLDIFLVQSNMTDRIAEVESAGFAPRVLKKSGDLLLYSVHVSTELEQKEFHKLLNNRDILYDGQMFSSFPCTEIVSGNRNE</sequence>
<accession>A0A1T2L3U0</accession>
<keyword evidence="1" id="KW-0472">Membrane</keyword>
<keyword evidence="1" id="KW-1133">Transmembrane helix</keyword>
<evidence type="ECO:0008006" key="4">
    <source>
        <dbReference type="Google" id="ProtNLM"/>
    </source>
</evidence>
<comment type="caution">
    <text evidence="2">The sequence shown here is derived from an EMBL/GenBank/DDBJ whole genome shotgun (WGS) entry which is preliminary data.</text>
</comment>
<organism evidence="2 3">
    <name type="scientific">Solemya elarraichensis gill symbiont</name>
    <dbReference type="NCBI Taxonomy" id="1918949"/>
    <lineage>
        <taxon>Bacteria</taxon>
        <taxon>Pseudomonadati</taxon>
        <taxon>Pseudomonadota</taxon>
        <taxon>Gammaproteobacteria</taxon>
        <taxon>sulfur-oxidizing symbionts</taxon>
    </lineage>
</organism>
<dbReference type="RefSeq" id="WP_078477060.1">
    <property type="nucleotide sequence ID" value="NZ_MPRK01000118.1"/>
</dbReference>
<feature type="transmembrane region" description="Helical" evidence="1">
    <location>
        <begin position="6"/>
        <end position="22"/>
    </location>
</feature>